<evidence type="ECO:0000256" key="7">
    <source>
        <dbReference type="ARBA" id="ARBA00051538"/>
    </source>
</evidence>
<dbReference type="HAMAP" id="MF_00688">
    <property type="entry name" value="Leu_Phe_trans"/>
    <property type="match status" value="1"/>
</dbReference>
<evidence type="ECO:0000256" key="4">
    <source>
        <dbReference type="ARBA" id="ARBA00023315"/>
    </source>
</evidence>
<protein>
    <recommendedName>
        <fullName evidence="11 15">Leucyl/phenylalanyl-tRNA--protein transferase</fullName>
        <ecNumber evidence="10 15">2.3.2.6</ecNumber>
    </recommendedName>
    <alternativeName>
        <fullName evidence="12 15">L/F-transferase</fullName>
    </alternativeName>
    <alternativeName>
        <fullName evidence="13 15">Leucyltransferase</fullName>
    </alternativeName>
    <alternativeName>
        <fullName evidence="14 15">Phenyalanyltransferase</fullName>
    </alternativeName>
</protein>
<dbReference type="InterPro" id="IPR042203">
    <property type="entry name" value="Leu/Phe-tRNA_Trfase_C"/>
</dbReference>
<dbReference type="AlphaFoldDB" id="A0A094K1T5"/>
<sequence length="236" mass="26531">MNTLSFLKDASDPFPAPELALAEPNGLLAVGGDLHPQRLLSAYYQGIFPWFNHDDPILWWSPDPRAIFLPGSVNVSRSLRKYMKKMGWRFTINHSFADVVAGCAMTRQQQPGTWITGEMRLAYQQLHELGRAHSIEVWQDERLIGGLYGLDVGLIFCGESMFHRATNASKAAFVVLHHHLLCHGYKLIDAQVMNPHLASLGARSLDRRSFIELVHRFRDGQALAGCWAPQEVTIAL</sequence>
<dbReference type="Pfam" id="PF03588">
    <property type="entry name" value="Leu_Phe_trans"/>
    <property type="match status" value="1"/>
</dbReference>
<dbReference type="PANTHER" id="PTHR30098:SF2">
    <property type="entry name" value="LEUCYL_PHENYLALANYL-TRNA--PROTEIN TRANSFERASE"/>
    <property type="match status" value="1"/>
</dbReference>
<dbReference type="OrthoDB" id="9790282at2"/>
<evidence type="ECO:0000256" key="13">
    <source>
        <dbReference type="ARBA" id="ARBA00077165"/>
    </source>
</evidence>
<evidence type="ECO:0000256" key="10">
    <source>
        <dbReference type="ARBA" id="ARBA00066767"/>
    </source>
</evidence>
<dbReference type="GO" id="GO:0005737">
    <property type="term" value="C:cytoplasm"/>
    <property type="evidence" value="ECO:0007669"/>
    <property type="project" value="UniProtKB-SubCell"/>
</dbReference>
<comment type="subcellular location">
    <subcellularLocation>
        <location evidence="1 15">Cytoplasm</location>
    </subcellularLocation>
</comment>
<evidence type="ECO:0000256" key="1">
    <source>
        <dbReference type="ARBA" id="ARBA00004496"/>
    </source>
</evidence>
<comment type="caution">
    <text evidence="16">The sequence shown here is derived from an EMBL/GenBank/DDBJ whole genome shotgun (WGS) entry which is preliminary data.</text>
</comment>
<evidence type="ECO:0000313" key="17">
    <source>
        <dbReference type="Proteomes" id="UP000029264"/>
    </source>
</evidence>
<dbReference type="PANTHER" id="PTHR30098">
    <property type="entry name" value="LEUCYL/PHENYLALANYL-TRNA--PROTEIN TRANSFERASE"/>
    <property type="match status" value="1"/>
</dbReference>
<evidence type="ECO:0000256" key="12">
    <source>
        <dbReference type="ARBA" id="ARBA00077136"/>
    </source>
</evidence>
<dbReference type="eggNOG" id="COG2360">
    <property type="taxonomic scope" value="Bacteria"/>
</dbReference>
<keyword evidence="4 15" id="KW-0012">Acyltransferase</keyword>
<dbReference type="Proteomes" id="UP000029264">
    <property type="component" value="Unassembled WGS sequence"/>
</dbReference>
<dbReference type="GO" id="GO:0008914">
    <property type="term" value="F:leucyl-tRNA--protein transferase activity"/>
    <property type="evidence" value="ECO:0007669"/>
    <property type="project" value="UniProtKB-UniRule"/>
</dbReference>
<dbReference type="EC" id="2.3.2.6" evidence="10 15"/>
<proteinExistence type="inferred from homology"/>
<dbReference type="FunFam" id="3.40.630.70:FF:000001">
    <property type="entry name" value="Leucyl/phenylalanyl-tRNA--protein transferase"/>
    <property type="match status" value="1"/>
</dbReference>
<dbReference type="FunFam" id="3.30.70.3550:FF:000001">
    <property type="entry name" value="Leucyl/phenylalanyl-tRNA--protein transferase"/>
    <property type="match status" value="1"/>
</dbReference>
<dbReference type="STRING" id="1515746.HR45_04185"/>
<dbReference type="EMBL" id="JPEO01000002">
    <property type="protein sequence ID" value="KFZ38631.1"/>
    <property type="molecule type" value="Genomic_DNA"/>
</dbReference>
<evidence type="ECO:0000256" key="5">
    <source>
        <dbReference type="ARBA" id="ARBA00050607"/>
    </source>
</evidence>
<evidence type="ECO:0000256" key="3">
    <source>
        <dbReference type="ARBA" id="ARBA00022679"/>
    </source>
</evidence>
<dbReference type="RefSeq" id="WP_037439957.1">
    <property type="nucleotide sequence ID" value="NZ_JPEO01000002.1"/>
</dbReference>
<dbReference type="Gene3D" id="3.40.630.70">
    <property type="entry name" value="Leucyl/phenylalanyl-tRNA-protein transferase, C-terminal domain"/>
    <property type="match status" value="1"/>
</dbReference>
<evidence type="ECO:0000256" key="11">
    <source>
        <dbReference type="ARBA" id="ARBA00074372"/>
    </source>
</evidence>
<reference evidence="16 17" key="1">
    <citation type="submission" date="2014-06" db="EMBL/GenBank/DDBJ databases">
        <title>Shewanella sp. YQH10.</title>
        <authorList>
            <person name="Liu Y."/>
            <person name="Zeng R."/>
        </authorList>
    </citation>
    <scope>NUCLEOTIDE SEQUENCE [LARGE SCALE GENOMIC DNA]</scope>
    <source>
        <strain evidence="16 17">YQH10</strain>
    </source>
</reference>
<evidence type="ECO:0000256" key="2">
    <source>
        <dbReference type="ARBA" id="ARBA00022490"/>
    </source>
</evidence>
<keyword evidence="17" id="KW-1185">Reference proteome</keyword>
<dbReference type="InterPro" id="IPR016181">
    <property type="entry name" value="Acyl_CoA_acyltransferase"/>
</dbReference>
<keyword evidence="3 15" id="KW-0808">Transferase</keyword>
<dbReference type="InterPro" id="IPR004616">
    <property type="entry name" value="Leu/Phe-tRNA_Trfase"/>
</dbReference>
<organism evidence="16 17">
    <name type="scientific">Shewanella mangrovi</name>
    <dbReference type="NCBI Taxonomy" id="1515746"/>
    <lineage>
        <taxon>Bacteria</taxon>
        <taxon>Pseudomonadati</taxon>
        <taxon>Pseudomonadota</taxon>
        <taxon>Gammaproteobacteria</taxon>
        <taxon>Alteromonadales</taxon>
        <taxon>Shewanellaceae</taxon>
        <taxon>Shewanella</taxon>
    </lineage>
</organism>
<evidence type="ECO:0000256" key="14">
    <source>
        <dbReference type="ARBA" id="ARBA00083640"/>
    </source>
</evidence>
<name>A0A094K1T5_9GAMM</name>
<evidence type="ECO:0000256" key="9">
    <source>
        <dbReference type="ARBA" id="ARBA00061535"/>
    </source>
</evidence>
<comment type="catalytic activity">
    <reaction evidence="7 15">
        <text>N-terminal L-lysyl-[protein] + L-leucyl-tRNA(Leu) = N-terminal L-leucyl-L-lysyl-[protein] + tRNA(Leu) + H(+)</text>
        <dbReference type="Rhea" id="RHEA:12340"/>
        <dbReference type="Rhea" id="RHEA-COMP:9613"/>
        <dbReference type="Rhea" id="RHEA-COMP:9622"/>
        <dbReference type="Rhea" id="RHEA-COMP:12670"/>
        <dbReference type="Rhea" id="RHEA-COMP:12671"/>
        <dbReference type="ChEBI" id="CHEBI:15378"/>
        <dbReference type="ChEBI" id="CHEBI:65249"/>
        <dbReference type="ChEBI" id="CHEBI:78442"/>
        <dbReference type="ChEBI" id="CHEBI:78494"/>
        <dbReference type="ChEBI" id="CHEBI:133043"/>
        <dbReference type="EC" id="2.3.2.6"/>
    </reaction>
</comment>
<keyword evidence="2 15" id="KW-0963">Cytoplasm</keyword>
<comment type="catalytic activity">
    <reaction evidence="5 15">
        <text>L-phenylalanyl-tRNA(Phe) + an N-terminal L-alpha-aminoacyl-[protein] = an N-terminal L-phenylalanyl-L-alpha-aminoacyl-[protein] + tRNA(Phe)</text>
        <dbReference type="Rhea" id="RHEA:43632"/>
        <dbReference type="Rhea" id="RHEA-COMP:9668"/>
        <dbReference type="Rhea" id="RHEA-COMP:9699"/>
        <dbReference type="Rhea" id="RHEA-COMP:10636"/>
        <dbReference type="Rhea" id="RHEA-COMP:10637"/>
        <dbReference type="ChEBI" id="CHEBI:78442"/>
        <dbReference type="ChEBI" id="CHEBI:78531"/>
        <dbReference type="ChEBI" id="CHEBI:78597"/>
        <dbReference type="ChEBI" id="CHEBI:83561"/>
        <dbReference type="EC" id="2.3.2.6"/>
    </reaction>
</comment>
<evidence type="ECO:0000256" key="15">
    <source>
        <dbReference type="HAMAP-Rule" id="MF_00688"/>
    </source>
</evidence>
<comment type="function">
    <text evidence="8 15">Functions in the N-end rule pathway of protein degradation where it conjugates Leu, Phe and, less efficiently, Met from aminoacyl-tRNAs to the N-termini of proteins containing an N-terminal arginine or lysine.</text>
</comment>
<dbReference type="Gene3D" id="3.30.70.3550">
    <property type="entry name" value="Leucyl/phenylalanyl-tRNA-protein transferase, N-terminal domain"/>
    <property type="match status" value="1"/>
</dbReference>
<dbReference type="GO" id="GO:0030163">
    <property type="term" value="P:protein catabolic process"/>
    <property type="evidence" value="ECO:0007669"/>
    <property type="project" value="UniProtKB-UniRule"/>
</dbReference>
<evidence type="ECO:0000313" key="16">
    <source>
        <dbReference type="EMBL" id="KFZ38631.1"/>
    </source>
</evidence>
<evidence type="ECO:0000256" key="6">
    <source>
        <dbReference type="ARBA" id="ARBA00050652"/>
    </source>
</evidence>
<accession>A0A094K1T5</accession>
<evidence type="ECO:0000256" key="8">
    <source>
        <dbReference type="ARBA" id="ARBA00054043"/>
    </source>
</evidence>
<dbReference type="SUPFAM" id="SSF55729">
    <property type="entry name" value="Acyl-CoA N-acyltransferases (Nat)"/>
    <property type="match status" value="1"/>
</dbReference>
<comment type="similarity">
    <text evidence="9 15">Belongs to the L/F-transferase family.</text>
</comment>
<gene>
    <name evidence="15" type="primary">aat</name>
    <name evidence="16" type="ORF">HR45_04185</name>
</gene>
<dbReference type="NCBIfam" id="TIGR00667">
    <property type="entry name" value="aat"/>
    <property type="match status" value="1"/>
</dbReference>
<comment type="catalytic activity">
    <reaction evidence="6 15">
        <text>N-terminal L-arginyl-[protein] + L-leucyl-tRNA(Leu) = N-terminal L-leucyl-L-arginyl-[protein] + tRNA(Leu) + H(+)</text>
        <dbReference type="Rhea" id="RHEA:50416"/>
        <dbReference type="Rhea" id="RHEA-COMP:9613"/>
        <dbReference type="Rhea" id="RHEA-COMP:9622"/>
        <dbReference type="Rhea" id="RHEA-COMP:12672"/>
        <dbReference type="Rhea" id="RHEA-COMP:12673"/>
        <dbReference type="ChEBI" id="CHEBI:15378"/>
        <dbReference type="ChEBI" id="CHEBI:64719"/>
        <dbReference type="ChEBI" id="CHEBI:78442"/>
        <dbReference type="ChEBI" id="CHEBI:78494"/>
        <dbReference type="ChEBI" id="CHEBI:133044"/>
        <dbReference type="EC" id="2.3.2.6"/>
    </reaction>
</comment>
<dbReference type="InterPro" id="IPR042221">
    <property type="entry name" value="Leu/Phe-tRNA_Trfase_N"/>
</dbReference>